<dbReference type="EMBL" id="JANHOG010000626">
    <property type="protein sequence ID" value="KAJ3552722.1"/>
    <property type="molecule type" value="Genomic_DNA"/>
</dbReference>
<reference evidence="1" key="1">
    <citation type="submission" date="2022-07" db="EMBL/GenBank/DDBJ databases">
        <title>Genome Sequence of Phlebia brevispora.</title>
        <authorList>
            <person name="Buettner E."/>
        </authorList>
    </citation>
    <scope>NUCLEOTIDE SEQUENCE</scope>
    <source>
        <strain evidence="1">MPL23</strain>
    </source>
</reference>
<accession>A0ACC1T4I7</accession>
<evidence type="ECO:0000313" key="2">
    <source>
        <dbReference type="Proteomes" id="UP001148662"/>
    </source>
</evidence>
<proteinExistence type="predicted"/>
<comment type="caution">
    <text evidence="1">The sequence shown here is derived from an EMBL/GenBank/DDBJ whole genome shotgun (WGS) entry which is preliminary data.</text>
</comment>
<gene>
    <name evidence="1" type="ORF">NM688_g4003</name>
</gene>
<sequence>MKMEVVMPSTGKARKRRAACGPCVEYGKECQWPSGGRAVSCLRCQQRKVKCESAEDYPAKKQKLADADYEDDGGSEPEVKSAGKSAAKPNEKMSNKELLLAIRKDQMGSAEVMRQILPLLIKILRRAHRQAIYLERISSLTELWFDGIDVTYQPSLDSDSESDSDGGSTSSDSRSDVPVGEEELRLLLEEAEALKEEINGAGGMAEDEEEVAETEDLFETDGGETSMNGIESIDM</sequence>
<keyword evidence="2" id="KW-1185">Reference proteome</keyword>
<dbReference type="Proteomes" id="UP001148662">
    <property type="component" value="Unassembled WGS sequence"/>
</dbReference>
<name>A0ACC1T4I7_9APHY</name>
<evidence type="ECO:0000313" key="1">
    <source>
        <dbReference type="EMBL" id="KAJ3552722.1"/>
    </source>
</evidence>
<protein>
    <submittedName>
        <fullName evidence="1">Uncharacterized protein</fullName>
    </submittedName>
</protein>
<organism evidence="1 2">
    <name type="scientific">Phlebia brevispora</name>
    <dbReference type="NCBI Taxonomy" id="194682"/>
    <lineage>
        <taxon>Eukaryota</taxon>
        <taxon>Fungi</taxon>
        <taxon>Dikarya</taxon>
        <taxon>Basidiomycota</taxon>
        <taxon>Agaricomycotina</taxon>
        <taxon>Agaricomycetes</taxon>
        <taxon>Polyporales</taxon>
        <taxon>Meruliaceae</taxon>
        <taxon>Phlebia</taxon>
    </lineage>
</organism>